<evidence type="ECO:0000313" key="3">
    <source>
        <dbReference type="Proteomes" id="UP000624041"/>
    </source>
</evidence>
<dbReference type="InterPro" id="IPR005079">
    <property type="entry name" value="Peptidase_C45_hydrolase"/>
</dbReference>
<dbReference type="AlphaFoldDB" id="A0A917XX49"/>
<dbReference type="NCBIfam" id="NF040521">
    <property type="entry name" value="C45_proenzyme"/>
    <property type="match status" value="1"/>
</dbReference>
<name>A0A917XX49_9BACI</name>
<feature type="domain" description="Peptidase C45 hydrolase" evidence="1">
    <location>
        <begin position="103"/>
        <end position="310"/>
    </location>
</feature>
<dbReference type="RefSeq" id="WP_188856850.1">
    <property type="nucleotide sequence ID" value="NZ_BMOS01000010.1"/>
</dbReference>
<dbReference type="GO" id="GO:0016787">
    <property type="term" value="F:hydrolase activity"/>
    <property type="evidence" value="ECO:0007669"/>
    <property type="project" value="UniProtKB-KW"/>
</dbReference>
<dbReference type="PANTHER" id="PTHR34180">
    <property type="entry name" value="PEPTIDASE C45"/>
    <property type="match status" value="1"/>
</dbReference>
<dbReference type="InterPro" id="IPR047794">
    <property type="entry name" value="C45_proenzyme-like"/>
</dbReference>
<gene>
    <name evidence="2" type="ORF">GCM10007971_17580</name>
</gene>
<dbReference type="Gene3D" id="3.60.60.10">
    <property type="entry name" value="Penicillin V Acylase, Chain A"/>
    <property type="match status" value="1"/>
</dbReference>
<evidence type="ECO:0000259" key="1">
    <source>
        <dbReference type="Pfam" id="PF03417"/>
    </source>
</evidence>
<dbReference type="Proteomes" id="UP000624041">
    <property type="component" value="Unassembled WGS sequence"/>
</dbReference>
<keyword evidence="2" id="KW-0378">Hydrolase</keyword>
<dbReference type="InterPro" id="IPR047801">
    <property type="entry name" value="Peptidase_C45"/>
</dbReference>
<dbReference type="SUPFAM" id="SSF56235">
    <property type="entry name" value="N-terminal nucleophile aminohydrolases (Ntn hydrolases)"/>
    <property type="match status" value="1"/>
</dbReference>
<dbReference type="InterPro" id="IPR029055">
    <property type="entry name" value="Ntn_hydrolases_N"/>
</dbReference>
<reference evidence="2" key="2">
    <citation type="submission" date="2020-09" db="EMBL/GenBank/DDBJ databases">
        <authorList>
            <person name="Sun Q."/>
            <person name="Ohkuma M."/>
        </authorList>
    </citation>
    <scope>NUCLEOTIDE SEQUENCE</scope>
    <source>
        <strain evidence="2">JCM 17251</strain>
    </source>
</reference>
<sequence length="349" mass="40208">MKRIYSDVVQFRGSHYDYGFMLGEQIKDSLIMKNRERIWKVRQPRFTAKEQETKEMLTKYAPGIWEELEGLKDALQHPMSIILRDFSGYRLPIEKSGCSIVTGKNFMVRNYDFHPKTYEGRYHIYEPTDTGYATIGPAQRITGRMDGMNEKGLVMGYNAINRKKPGAGFVCWMIGRMLLETCATVEETLDFLKEIPHRHSFSYIVLDPNEETFIIETSPRGVAVRSAQSCTNHFEILKEENRQHLVDSEARLEKISEKEVLGSVAEAFHFMNDPEQGVFSKQYKSWAGTIHTSAYLPKEKQAWLALGENREPTIFDFSRWLRGENIATSKVYGAVDTDIGFAHMDDGLR</sequence>
<proteinExistence type="predicted"/>
<accession>A0A917XX49</accession>
<evidence type="ECO:0000313" key="2">
    <source>
        <dbReference type="EMBL" id="GGN57028.1"/>
    </source>
</evidence>
<dbReference type="Pfam" id="PF03417">
    <property type="entry name" value="AAT"/>
    <property type="match status" value="1"/>
</dbReference>
<organism evidence="2 3">
    <name type="scientific">Oceanobacillus indicireducens</name>
    <dbReference type="NCBI Taxonomy" id="1004261"/>
    <lineage>
        <taxon>Bacteria</taxon>
        <taxon>Bacillati</taxon>
        <taxon>Bacillota</taxon>
        <taxon>Bacilli</taxon>
        <taxon>Bacillales</taxon>
        <taxon>Bacillaceae</taxon>
        <taxon>Oceanobacillus</taxon>
    </lineage>
</organism>
<dbReference type="CDD" id="cd01935">
    <property type="entry name" value="Ntn_CGH_like"/>
    <property type="match status" value="1"/>
</dbReference>
<keyword evidence="3" id="KW-1185">Reference proteome</keyword>
<comment type="caution">
    <text evidence="2">The sequence shown here is derived from an EMBL/GenBank/DDBJ whole genome shotgun (WGS) entry which is preliminary data.</text>
</comment>
<dbReference type="EMBL" id="BMOS01000010">
    <property type="protein sequence ID" value="GGN57028.1"/>
    <property type="molecule type" value="Genomic_DNA"/>
</dbReference>
<protein>
    <submittedName>
        <fullName evidence="2">Choloylglycine hydrolase</fullName>
    </submittedName>
</protein>
<reference evidence="2" key="1">
    <citation type="journal article" date="2014" name="Int. J. Syst. Evol. Microbiol.">
        <title>Complete genome sequence of Corynebacterium casei LMG S-19264T (=DSM 44701T), isolated from a smear-ripened cheese.</title>
        <authorList>
            <consortium name="US DOE Joint Genome Institute (JGI-PGF)"/>
            <person name="Walter F."/>
            <person name="Albersmeier A."/>
            <person name="Kalinowski J."/>
            <person name="Ruckert C."/>
        </authorList>
    </citation>
    <scope>NUCLEOTIDE SEQUENCE</scope>
    <source>
        <strain evidence="2">JCM 17251</strain>
    </source>
</reference>
<dbReference type="PANTHER" id="PTHR34180:SF1">
    <property type="entry name" value="BETA-ALANYL-DOPAMINE_CARCININE HYDROLASE"/>
    <property type="match status" value="1"/>
</dbReference>